<dbReference type="EMBL" id="KZ302042">
    <property type="protein sequence ID" value="PFH49023.1"/>
    <property type="molecule type" value="Genomic_DNA"/>
</dbReference>
<dbReference type="Proteomes" id="UP000242287">
    <property type="component" value="Unassembled WGS sequence"/>
</dbReference>
<dbReference type="AlphaFoldDB" id="A0A2A9NMX2"/>
<proteinExistence type="predicted"/>
<accession>A0A2A9NMX2</accession>
<keyword evidence="2" id="KW-1185">Reference proteome</keyword>
<sequence length="79" mass="8671">MVEICRGSPLTREVVPENIQRYSASEVPQRRPQGTDIGVGLQAPTLLRYYLAIEYAAAPSTCSYIYIYATEGRLGGAAF</sequence>
<name>A0A2A9NMX2_9AGAR</name>
<organism evidence="1 2">
    <name type="scientific">Amanita thiersii Skay4041</name>
    <dbReference type="NCBI Taxonomy" id="703135"/>
    <lineage>
        <taxon>Eukaryota</taxon>
        <taxon>Fungi</taxon>
        <taxon>Dikarya</taxon>
        <taxon>Basidiomycota</taxon>
        <taxon>Agaricomycotina</taxon>
        <taxon>Agaricomycetes</taxon>
        <taxon>Agaricomycetidae</taxon>
        <taxon>Agaricales</taxon>
        <taxon>Pluteineae</taxon>
        <taxon>Amanitaceae</taxon>
        <taxon>Amanita</taxon>
    </lineage>
</organism>
<evidence type="ECO:0000313" key="1">
    <source>
        <dbReference type="EMBL" id="PFH49023.1"/>
    </source>
</evidence>
<protein>
    <submittedName>
        <fullName evidence="1">Uncharacterized protein</fullName>
    </submittedName>
</protein>
<reference evidence="1 2" key="1">
    <citation type="submission" date="2014-02" db="EMBL/GenBank/DDBJ databases">
        <title>Transposable element dynamics among asymbiotic and ectomycorrhizal Amanita fungi.</title>
        <authorList>
            <consortium name="DOE Joint Genome Institute"/>
            <person name="Hess J."/>
            <person name="Skrede I."/>
            <person name="Wolfe B."/>
            <person name="LaButti K."/>
            <person name="Ohm R.A."/>
            <person name="Grigoriev I.V."/>
            <person name="Pringle A."/>
        </authorList>
    </citation>
    <scope>NUCLEOTIDE SEQUENCE [LARGE SCALE GENOMIC DNA]</scope>
    <source>
        <strain evidence="1 2">SKay4041</strain>
    </source>
</reference>
<evidence type="ECO:0000313" key="2">
    <source>
        <dbReference type="Proteomes" id="UP000242287"/>
    </source>
</evidence>
<gene>
    <name evidence="1" type="ORF">AMATHDRAFT_64018</name>
</gene>